<reference evidence="3 4" key="2">
    <citation type="journal article" date="2011" name="ISME J.">
        <title>RNA-seq reveals cooperative metabolic interactions between two termite-gut spirochete species in co-culture.</title>
        <authorList>
            <person name="Rosenthal A.Z."/>
            <person name="Matson E.G."/>
            <person name="Eldar A."/>
            <person name="Leadbetter J.R."/>
        </authorList>
    </citation>
    <scope>NUCLEOTIDE SEQUENCE [LARGE SCALE GENOMIC DNA]</scope>
    <source>
        <strain evidence="4">ATCC BAA-887 / DSM 12427 / ZAS-2</strain>
    </source>
</reference>
<dbReference type="HOGENOM" id="CLU_023391_0_0_12"/>
<dbReference type="STRING" id="545694.TREPR_1814"/>
<dbReference type="Pfam" id="PF03235">
    <property type="entry name" value="GmrSD_N"/>
    <property type="match status" value="1"/>
</dbReference>
<feature type="domain" description="GmrSD restriction endonucleases N-terminal" evidence="1">
    <location>
        <begin position="9"/>
        <end position="203"/>
    </location>
</feature>
<gene>
    <name evidence="3" type="ordered locus">TREPR_1814</name>
</gene>
<dbReference type="PANTHER" id="PTHR35149">
    <property type="entry name" value="SLL5132 PROTEIN"/>
    <property type="match status" value="1"/>
</dbReference>
<evidence type="ECO:0000259" key="2">
    <source>
        <dbReference type="Pfam" id="PF07510"/>
    </source>
</evidence>
<dbReference type="InterPro" id="IPR004919">
    <property type="entry name" value="GmrSD_N"/>
</dbReference>
<evidence type="ECO:0008006" key="5">
    <source>
        <dbReference type="Google" id="ProtNLM"/>
    </source>
</evidence>
<evidence type="ECO:0000313" key="3">
    <source>
        <dbReference type="EMBL" id="AEF84579.1"/>
    </source>
</evidence>
<dbReference type="eggNOG" id="COG1479">
    <property type="taxonomic scope" value="Bacteria"/>
</dbReference>
<evidence type="ECO:0000259" key="1">
    <source>
        <dbReference type="Pfam" id="PF03235"/>
    </source>
</evidence>
<keyword evidence="4" id="KW-1185">Reference proteome</keyword>
<sequence length="655" mass="77306">MKNPLSIFELLCNDSIKYSIPLYQRNFSWTDREISQLLIDILDSIKEERKQYYIGTLVICKNGDKFSIIDGQQRFTAILLISLAIQNKYSNIEKFVEKINLSFEARQKSDLTIKKLLVNEIVNDTKDNELLRGYQDTLDALKEFVGKDDYVNINMKDFYNYLFHKVTIFINEMPENTNVNLYFERFNSRGEQLESHEIIKAELMQKLVDEKTDMLTIQKFAKIWDACSELETPCIKFFRKKIKGADPNDEREKVFNCQWDDYTPGSNSWRYGYDIADVYKNIHVNNENKKSILSVLENGIDPHAIDTVNDGNESATNDETDRYRCIINFDTLLYYVLYISDGKEVDEVQLDDKKLQKSFKVSSRNSEWILKFGENLLKIKFIFDSFIIRTSLENTHGLKEGQWFLRKAHRIDKNEKTRGHLYVQTQFDKISFDERNDEIIMLQSMFAVTFTAYKDTRWLFSTVKYLYENAKNLNSPAFSHNFHGFLEKLSKQYAKKRICNEAGQTDKSKLRYNNGVPIFAFNLMDYVLWKKRSNLRPMYKEVNFNDFEFTYRRSIEHWYPQNPDENVGYNKMNDDLLHSFGNLCNVVASQNSAFGNLYPPAKLNQWQHIFASQSLKLQIMAILTKKLNGWDESKTNEIRNAETEMITWLNQYMQS</sequence>
<dbReference type="OrthoDB" id="9798761at2"/>
<dbReference type="Proteomes" id="UP000009223">
    <property type="component" value="Chromosome"/>
</dbReference>
<name>F5YLY0_TREPZ</name>
<dbReference type="InterPro" id="IPR011089">
    <property type="entry name" value="GmrSD_C"/>
</dbReference>
<dbReference type="PANTHER" id="PTHR35149:SF1">
    <property type="entry name" value="DUF5655 DOMAIN-CONTAINING PROTEIN"/>
    <property type="match status" value="1"/>
</dbReference>
<dbReference type="KEGG" id="tpi:TREPR_1814"/>
<protein>
    <recommendedName>
        <fullName evidence="5">DUF262 domain-containing protein</fullName>
    </recommendedName>
</protein>
<organism evidence="3 4">
    <name type="scientific">Treponema primitia (strain ATCC BAA-887 / DSM 12427 / ZAS-2)</name>
    <dbReference type="NCBI Taxonomy" id="545694"/>
    <lineage>
        <taxon>Bacteria</taxon>
        <taxon>Pseudomonadati</taxon>
        <taxon>Spirochaetota</taxon>
        <taxon>Spirochaetia</taxon>
        <taxon>Spirochaetales</taxon>
        <taxon>Treponemataceae</taxon>
        <taxon>Treponema</taxon>
    </lineage>
</organism>
<dbReference type="Pfam" id="PF07510">
    <property type="entry name" value="GmrSD_C"/>
    <property type="match status" value="1"/>
</dbReference>
<evidence type="ECO:0000313" key="4">
    <source>
        <dbReference type="Proteomes" id="UP000009223"/>
    </source>
</evidence>
<accession>F5YLY0</accession>
<dbReference type="AlphaFoldDB" id="F5YLY0"/>
<proteinExistence type="predicted"/>
<dbReference type="EMBL" id="CP001843">
    <property type="protein sequence ID" value="AEF84579.1"/>
    <property type="molecule type" value="Genomic_DNA"/>
</dbReference>
<reference evidence="4" key="1">
    <citation type="submission" date="2009-12" db="EMBL/GenBank/DDBJ databases">
        <title>Complete sequence of Treponema primitia strain ZAS-2.</title>
        <authorList>
            <person name="Tetu S.G."/>
            <person name="Matson E."/>
            <person name="Ren Q."/>
            <person name="Seshadri R."/>
            <person name="Elbourne L."/>
            <person name="Hassan K.A."/>
            <person name="Durkin A."/>
            <person name="Radune D."/>
            <person name="Mohamoud Y."/>
            <person name="Shay R."/>
            <person name="Jin S."/>
            <person name="Zhang X."/>
            <person name="Lucey K."/>
            <person name="Ballor N.R."/>
            <person name="Ottesen E."/>
            <person name="Rosenthal R."/>
            <person name="Allen A."/>
            <person name="Leadbetter J.R."/>
            <person name="Paulsen I.T."/>
        </authorList>
    </citation>
    <scope>NUCLEOTIDE SEQUENCE [LARGE SCALE GENOMIC DNA]</scope>
    <source>
        <strain evidence="4">ATCC BAA-887 / DSM 12427 / ZAS-2</strain>
    </source>
</reference>
<dbReference type="RefSeq" id="WP_015708321.1">
    <property type="nucleotide sequence ID" value="NC_015578.1"/>
</dbReference>
<feature type="domain" description="GmrSD restriction endonucleases C-terminal" evidence="2">
    <location>
        <begin position="523"/>
        <end position="646"/>
    </location>
</feature>